<protein>
    <recommendedName>
        <fullName evidence="3">Reverse transcriptase domain-containing protein</fullName>
    </recommendedName>
</protein>
<evidence type="ECO:0000313" key="2">
    <source>
        <dbReference type="Proteomes" id="UP000024635"/>
    </source>
</evidence>
<name>A0A016TCH3_9BILA</name>
<comment type="caution">
    <text evidence="1">The sequence shown here is derived from an EMBL/GenBank/DDBJ whole genome shotgun (WGS) entry which is preliminary data.</text>
</comment>
<proteinExistence type="predicted"/>
<dbReference type="EMBL" id="JARK01001452">
    <property type="protein sequence ID" value="EYC00335.1"/>
    <property type="molecule type" value="Genomic_DNA"/>
</dbReference>
<organism evidence="1 2">
    <name type="scientific">Ancylostoma ceylanicum</name>
    <dbReference type="NCBI Taxonomy" id="53326"/>
    <lineage>
        <taxon>Eukaryota</taxon>
        <taxon>Metazoa</taxon>
        <taxon>Ecdysozoa</taxon>
        <taxon>Nematoda</taxon>
        <taxon>Chromadorea</taxon>
        <taxon>Rhabditida</taxon>
        <taxon>Rhabditina</taxon>
        <taxon>Rhabditomorpha</taxon>
        <taxon>Strongyloidea</taxon>
        <taxon>Ancylostomatidae</taxon>
        <taxon>Ancylostomatinae</taxon>
        <taxon>Ancylostoma</taxon>
    </lineage>
</organism>
<evidence type="ECO:0000313" key="1">
    <source>
        <dbReference type="EMBL" id="EYC00335.1"/>
    </source>
</evidence>
<dbReference type="AlphaFoldDB" id="A0A016TCH3"/>
<dbReference type="Proteomes" id="UP000024635">
    <property type="component" value="Unassembled WGS sequence"/>
</dbReference>
<sequence length="86" mass="9400">MSSGIGGFTCVVANSCPTTRTVLAQLSKTNIIFEHSRSALLIRDCVTESFDLTSLYTNVPNDPALQALRAAHEISRLLQSIILFLF</sequence>
<keyword evidence="2" id="KW-1185">Reference proteome</keyword>
<evidence type="ECO:0008006" key="3">
    <source>
        <dbReference type="Google" id="ProtNLM"/>
    </source>
</evidence>
<gene>
    <name evidence="1" type="primary">Acey_s0116.g567</name>
    <name evidence="1" type="ORF">Y032_0116g567</name>
</gene>
<accession>A0A016TCH3</accession>
<reference evidence="2" key="1">
    <citation type="journal article" date="2015" name="Nat. Genet.">
        <title>The genome and transcriptome of the zoonotic hookworm Ancylostoma ceylanicum identify infection-specific gene families.</title>
        <authorList>
            <person name="Schwarz E.M."/>
            <person name="Hu Y."/>
            <person name="Antoshechkin I."/>
            <person name="Miller M.M."/>
            <person name="Sternberg P.W."/>
            <person name="Aroian R.V."/>
        </authorList>
    </citation>
    <scope>NUCLEOTIDE SEQUENCE</scope>
    <source>
        <strain evidence="2">HY135</strain>
    </source>
</reference>